<evidence type="ECO:0000256" key="1">
    <source>
        <dbReference type="SAM" id="MobiDB-lite"/>
    </source>
</evidence>
<sequence>MYKWHVQSAAGRGRPFAADIVRVTDGIAASLRHFSISASRSAEEQEKKPSFTISRTFASDGQPTRSQKTARAVGELSSIAQAKARGIDARSLAATPTDATVIRRVDESRLGGLRGGFTSRGVGRGGRGGFPPRTPRDGSSGAPSSGRTGGRGGKSRGGRRGSPDNKEDDGRRKKKSEELSTELDSAWQGTMGKRIYVPSTSLESLMADLPAVAMSQAPISAARVLTDSLQVMTGDTKQHTITPEDRVHMINNGQGTMMWDADEKAELAKYAQRMIKKHPNHAARYTFPVLKQEQKDILVDMLVAGRQEDPKPPQRGDPLGTAASYARRNETYLSGDSDKLTEKLRSLLPSQAVKPQSKPQPKSKPVAKKATA</sequence>
<feature type="compositionally biased region" description="Low complexity" evidence="1">
    <location>
        <begin position="349"/>
        <end position="364"/>
    </location>
</feature>
<dbReference type="AlphaFoldDB" id="A0A3D8SMQ4"/>
<organism evidence="2 3">
    <name type="scientific">Coleophoma crateriformis</name>
    <dbReference type="NCBI Taxonomy" id="565419"/>
    <lineage>
        <taxon>Eukaryota</taxon>
        <taxon>Fungi</taxon>
        <taxon>Dikarya</taxon>
        <taxon>Ascomycota</taxon>
        <taxon>Pezizomycotina</taxon>
        <taxon>Leotiomycetes</taxon>
        <taxon>Helotiales</taxon>
        <taxon>Dermateaceae</taxon>
        <taxon>Coleophoma</taxon>
    </lineage>
</organism>
<dbReference type="EMBL" id="PDLN01000004">
    <property type="protein sequence ID" value="RDW87595.1"/>
    <property type="molecule type" value="Genomic_DNA"/>
</dbReference>
<name>A0A3D8SMQ4_9HELO</name>
<feature type="compositionally biased region" description="Basic and acidic residues" evidence="1">
    <location>
        <begin position="336"/>
        <end position="345"/>
    </location>
</feature>
<protein>
    <submittedName>
        <fullName evidence="2">Uncharacterized protein</fullName>
    </submittedName>
</protein>
<proteinExistence type="predicted"/>
<keyword evidence="3" id="KW-1185">Reference proteome</keyword>
<dbReference type="OrthoDB" id="5365739at2759"/>
<feature type="region of interest" description="Disordered" evidence="1">
    <location>
        <begin position="306"/>
        <end position="372"/>
    </location>
</feature>
<reference evidence="2 3" key="1">
    <citation type="journal article" date="2018" name="IMA Fungus">
        <title>IMA Genome-F 9: Draft genome sequence of Annulohypoxylon stygium, Aspergillus mulundensis, Berkeleyomyces basicola (syn. Thielaviopsis basicola), Ceratocystis smalleyi, two Cercospora beticola strains, Coleophoma cylindrospora, Fusarium fracticaudum, Phialophora cf. hyalina, and Morchella septimelata.</title>
        <authorList>
            <person name="Wingfield B.D."/>
            <person name="Bills G.F."/>
            <person name="Dong Y."/>
            <person name="Huang W."/>
            <person name="Nel W.J."/>
            <person name="Swalarsk-Parry B.S."/>
            <person name="Vaghefi N."/>
            <person name="Wilken P.M."/>
            <person name="An Z."/>
            <person name="de Beer Z.W."/>
            <person name="De Vos L."/>
            <person name="Chen L."/>
            <person name="Duong T.A."/>
            <person name="Gao Y."/>
            <person name="Hammerbacher A."/>
            <person name="Kikkert J.R."/>
            <person name="Li Y."/>
            <person name="Li H."/>
            <person name="Li K."/>
            <person name="Li Q."/>
            <person name="Liu X."/>
            <person name="Ma X."/>
            <person name="Naidoo K."/>
            <person name="Pethybridge S.J."/>
            <person name="Sun J."/>
            <person name="Steenkamp E.T."/>
            <person name="van der Nest M.A."/>
            <person name="van Wyk S."/>
            <person name="Wingfield M.J."/>
            <person name="Xiong C."/>
            <person name="Yue Q."/>
            <person name="Zhang X."/>
        </authorList>
    </citation>
    <scope>NUCLEOTIDE SEQUENCE [LARGE SCALE GENOMIC DNA]</scope>
    <source>
        <strain evidence="2 3">BP5796</strain>
    </source>
</reference>
<feature type="compositionally biased region" description="Basic and acidic residues" evidence="1">
    <location>
        <begin position="161"/>
        <end position="178"/>
    </location>
</feature>
<feature type="compositionally biased region" description="Low complexity" evidence="1">
    <location>
        <begin position="137"/>
        <end position="146"/>
    </location>
</feature>
<dbReference type="Proteomes" id="UP000256328">
    <property type="component" value="Unassembled WGS sequence"/>
</dbReference>
<gene>
    <name evidence="2" type="ORF">BP5796_03289</name>
</gene>
<evidence type="ECO:0000313" key="2">
    <source>
        <dbReference type="EMBL" id="RDW87595.1"/>
    </source>
</evidence>
<accession>A0A3D8SMQ4</accession>
<evidence type="ECO:0000313" key="3">
    <source>
        <dbReference type="Proteomes" id="UP000256328"/>
    </source>
</evidence>
<feature type="region of interest" description="Disordered" evidence="1">
    <location>
        <begin position="111"/>
        <end position="185"/>
    </location>
</feature>
<comment type="caution">
    <text evidence="2">The sequence shown here is derived from an EMBL/GenBank/DDBJ whole genome shotgun (WGS) entry which is preliminary data.</text>
</comment>